<dbReference type="InterPro" id="IPR046037">
    <property type="entry name" value="DUF5995"/>
</dbReference>
<keyword evidence="4" id="KW-1185">Reference proteome</keyword>
<feature type="chain" id="PRO_5019091750" evidence="2">
    <location>
        <begin position="30"/>
        <end position="317"/>
    </location>
</feature>
<dbReference type="Pfam" id="PF19458">
    <property type="entry name" value="DUF5995"/>
    <property type="match status" value="1"/>
</dbReference>
<dbReference type="AlphaFoldDB" id="A0A401WF80"/>
<gene>
    <name evidence="3" type="ORF">GKJPGBOP_07801</name>
</gene>
<evidence type="ECO:0000313" key="4">
    <source>
        <dbReference type="Proteomes" id="UP000286746"/>
    </source>
</evidence>
<proteinExistence type="predicted"/>
<evidence type="ECO:0000256" key="1">
    <source>
        <dbReference type="SAM" id="MobiDB-lite"/>
    </source>
</evidence>
<name>A0A401WF80_STREY</name>
<keyword evidence="2" id="KW-0732">Signal</keyword>
<feature type="region of interest" description="Disordered" evidence="1">
    <location>
        <begin position="287"/>
        <end position="317"/>
    </location>
</feature>
<evidence type="ECO:0000313" key="3">
    <source>
        <dbReference type="EMBL" id="GCD48005.1"/>
    </source>
</evidence>
<comment type="caution">
    <text evidence="3">The sequence shown here is derived from an EMBL/GenBank/DDBJ whole genome shotgun (WGS) entry which is preliminary data.</text>
</comment>
<sequence length="317" mass="34350">MAAERGAFFKLSTAAVTGAALLAGGPALAAPPPRDDVRRLSCEGPVVGCVQEARRTLTRLRDRLGCDHRAPFPVIYVQLERALEAAAAKPGSFDDPDWLAGDLNTGFVSLYLDAYHADRQGRPVPQAWKTAFEAARTGDVNAGQDVLLGANAHIQRDMPYVLAAVGLTRPGGASHKADYRRFQTVLDRAYAPAVQEIARRYDPVLALADARWNPIAGYTAGRLFRIWREQAWIYAQQLAAATTPAARRAVERRIEANAARWALLLNTVHVPGYRAVRDAYCRAHHRGAPGTRAETPRPEATAGQATPTTAGLNRSAT</sequence>
<evidence type="ECO:0000256" key="2">
    <source>
        <dbReference type="SAM" id="SignalP"/>
    </source>
</evidence>
<feature type="compositionally biased region" description="Low complexity" evidence="1">
    <location>
        <begin position="300"/>
        <end position="311"/>
    </location>
</feature>
<organism evidence="3 4">
    <name type="scientific">Streptomyces paromomycinus</name>
    <name type="common">Streptomyces rimosus subsp. paromomycinus</name>
    <dbReference type="NCBI Taxonomy" id="92743"/>
    <lineage>
        <taxon>Bacteria</taxon>
        <taxon>Bacillati</taxon>
        <taxon>Actinomycetota</taxon>
        <taxon>Actinomycetes</taxon>
        <taxon>Kitasatosporales</taxon>
        <taxon>Streptomycetaceae</taxon>
        <taxon>Streptomyces</taxon>
    </lineage>
</organism>
<reference evidence="3 4" key="1">
    <citation type="submission" date="2018-11" db="EMBL/GenBank/DDBJ databases">
        <title>Whole genome sequence of Streptomyces paromomycinus NBRC 15454(T).</title>
        <authorList>
            <person name="Komaki H."/>
            <person name="Tamura T."/>
        </authorList>
    </citation>
    <scope>NUCLEOTIDE SEQUENCE [LARGE SCALE GENOMIC DNA]</scope>
    <source>
        <strain evidence="3 4">NBRC 15454</strain>
    </source>
</reference>
<feature type="signal peptide" evidence="2">
    <location>
        <begin position="1"/>
        <end position="29"/>
    </location>
</feature>
<dbReference type="RefSeq" id="WP_125057999.1">
    <property type="nucleotide sequence ID" value="NZ_BHZD01000001.1"/>
</dbReference>
<dbReference type="EMBL" id="BHZD01000001">
    <property type="protein sequence ID" value="GCD48005.1"/>
    <property type="molecule type" value="Genomic_DNA"/>
</dbReference>
<dbReference type="Proteomes" id="UP000286746">
    <property type="component" value="Unassembled WGS sequence"/>
</dbReference>
<protein>
    <submittedName>
        <fullName evidence="3">Uncharacterized protein</fullName>
    </submittedName>
</protein>
<accession>A0A401WF80</accession>